<dbReference type="AlphaFoldDB" id="A0A6A1Q0Q5"/>
<organism evidence="13 14">
    <name type="scientific">Balaenoptera physalus</name>
    <name type="common">Fin whale</name>
    <name type="synonym">Balaena physalus</name>
    <dbReference type="NCBI Taxonomy" id="9770"/>
    <lineage>
        <taxon>Eukaryota</taxon>
        <taxon>Metazoa</taxon>
        <taxon>Chordata</taxon>
        <taxon>Craniata</taxon>
        <taxon>Vertebrata</taxon>
        <taxon>Euteleostomi</taxon>
        <taxon>Mammalia</taxon>
        <taxon>Eutheria</taxon>
        <taxon>Laurasiatheria</taxon>
        <taxon>Artiodactyla</taxon>
        <taxon>Whippomorpha</taxon>
        <taxon>Cetacea</taxon>
        <taxon>Mysticeti</taxon>
        <taxon>Balaenopteridae</taxon>
        <taxon>Balaenoptera</taxon>
    </lineage>
</organism>
<reference evidence="13 14" key="1">
    <citation type="journal article" date="2019" name="PLoS ONE">
        <title>Genomic analyses reveal an absence of contemporary introgressive admixture between fin whales and blue whales, despite known hybrids.</title>
        <authorList>
            <person name="Westbury M.V."/>
            <person name="Petersen B."/>
            <person name="Lorenzen E.D."/>
        </authorList>
    </citation>
    <scope>NUCLEOTIDE SEQUENCE [LARGE SCALE GENOMIC DNA]</scope>
    <source>
        <strain evidence="13">FinWhale-01</strain>
    </source>
</reference>
<dbReference type="GO" id="GO:0004674">
    <property type="term" value="F:protein serine/threonine kinase activity"/>
    <property type="evidence" value="ECO:0007669"/>
    <property type="project" value="UniProtKB-KW"/>
</dbReference>
<dbReference type="PROSITE" id="PS50011">
    <property type="entry name" value="PROTEIN_KINASE_DOM"/>
    <property type="match status" value="1"/>
</dbReference>
<protein>
    <recommendedName>
        <fullName evidence="1">non-specific serine/threonine protein kinase</fullName>
        <ecNumber evidence="1">2.7.11.1</ecNumber>
    </recommendedName>
</protein>
<dbReference type="Gene3D" id="1.10.8.10">
    <property type="entry name" value="DNA helicase RuvA subunit, C-terminal domain"/>
    <property type="match status" value="1"/>
</dbReference>
<evidence type="ECO:0000259" key="12">
    <source>
        <dbReference type="PROSITE" id="PS50030"/>
    </source>
</evidence>
<dbReference type="PROSITE" id="PS00108">
    <property type="entry name" value="PROTEIN_KINASE_ST"/>
    <property type="match status" value="1"/>
</dbReference>
<evidence type="ECO:0000256" key="1">
    <source>
        <dbReference type="ARBA" id="ARBA00012513"/>
    </source>
</evidence>
<gene>
    <name evidence="13" type="ORF">E2I00_003570</name>
</gene>
<dbReference type="CDD" id="cd14339">
    <property type="entry name" value="UBA_SNRK"/>
    <property type="match status" value="1"/>
</dbReference>
<dbReference type="PROSITE" id="PS50030">
    <property type="entry name" value="UBA"/>
    <property type="match status" value="1"/>
</dbReference>
<evidence type="ECO:0000256" key="3">
    <source>
        <dbReference type="ARBA" id="ARBA00022679"/>
    </source>
</evidence>
<keyword evidence="6 9" id="KW-0067">ATP-binding</keyword>
<dbReference type="InterPro" id="IPR008271">
    <property type="entry name" value="Ser/Thr_kinase_AS"/>
</dbReference>
<evidence type="ECO:0000256" key="8">
    <source>
        <dbReference type="ARBA" id="ARBA00048679"/>
    </source>
</evidence>
<dbReference type="GO" id="GO:0005737">
    <property type="term" value="C:cytoplasm"/>
    <property type="evidence" value="ECO:0007669"/>
    <property type="project" value="TreeGrafter"/>
</dbReference>
<dbReference type="GO" id="GO:0035556">
    <property type="term" value="P:intracellular signal transduction"/>
    <property type="evidence" value="ECO:0007669"/>
    <property type="project" value="TreeGrafter"/>
</dbReference>
<evidence type="ECO:0000313" key="14">
    <source>
        <dbReference type="Proteomes" id="UP000437017"/>
    </source>
</evidence>
<keyword evidence="4 9" id="KW-0547">Nucleotide-binding</keyword>
<keyword evidence="5" id="KW-0418">Kinase</keyword>
<evidence type="ECO:0000256" key="10">
    <source>
        <dbReference type="RuleBase" id="RU000304"/>
    </source>
</evidence>
<dbReference type="InterPro" id="IPR000719">
    <property type="entry name" value="Prot_kinase_dom"/>
</dbReference>
<dbReference type="PROSITE" id="PS00107">
    <property type="entry name" value="PROTEIN_KINASE_ATP"/>
    <property type="match status" value="1"/>
</dbReference>
<evidence type="ECO:0000256" key="9">
    <source>
        <dbReference type="PROSITE-ProRule" id="PRU10141"/>
    </source>
</evidence>
<dbReference type="InterPro" id="IPR017441">
    <property type="entry name" value="Protein_kinase_ATP_BS"/>
</dbReference>
<dbReference type="EC" id="2.7.11.1" evidence="1"/>
<evidence type="ECO:0000256" key="7">
    <source>
        <dbReference type="ARBA" id="ARBA00047899"/>
    </source>
</evidence>
<dbReference type="Gene3D" id="1.10.510.10">
    <property type="entry name" value="Transferase(Phosphotransferase) domain 1"/>
    <property type="match status" value="1"/>
</dbReference>
<evidence type="ECO:0000256" key="6">
    <source>
        <dbReference type="ARBA" id="ARBA00022840"/>
    </source>
</evidence>
<keyword evidence="14" id="KW-1185">Reference proteome</keyword>
<name>A0A6A1Q0Q5_BALPH</name>
<keyword evidence="2 10" id="KW-0723">Serine/threonine-protein kinase</keyword>
<keyword evidence="3" id="KW-0808">Transferase</keyword>
<dbReference type="InterPro" id="IPR015940">
    <property type="entry name" value="UBA"/>
</dbReference>
<evidence type="ECO:0000313" key="13">
    <source>
        <dbReference type="EMBL" id="KAB0400997.1"/>
    </source>
</evidence>
<comment type="catalytic activity">
    <reaction evidence="7">
        <text>L-threonyl-[protein] + ATP = O-phospho-L-threonyl-[protein] + ADP + H(+)</text>
        <dbReference type="Rhea" id="RHEA:46608"/>
        <dbReference type="Rhea" id="RHEA-COMP:11060"/>
        <dbReference type="Rhea" id="RHEA-COMP:11605"/>
        <dbReference type="ChEBI" id="CHEBI:15378"/>
        <dbReference type="ChEBI" id="CHEBI:30013"/>
        <dbReference type="ChEBI" id="CHEBI:30616"/>
        <dbReference type="ChEBI" id="CHEBI:61977"/>
        <dbReference type="ChEBI" id="CHEBI:456216"/>
        <dbReference type="EC" id="2.7.11.1"/>
    </reaction>
</comment>
<dbReference type="SUPFAM" id="SSF56112">
    <property type="entry name" value="Protein kinase-like (PK-like)"/>
    <property type="match status" value="1"/>
</dbReference>
<sequence>MAGFKRGYDGKIAGLYDLDKTLGRGHFAVVKLARHVFTGEKVAVKVIDKTKLDTLATGHLFQEVRCMKLVQHPNIVRLYEVIDTQTKLYLILELGDGGDMFDYIMKHEEGLNEDLAKKYFAQIVHAISYCHKLHVVHRDLKPENVVFFEKQGLVKLTDFGFSNKFQPGKKLTTSCGSLAYSAPEILLGDEYDAPANYFKPWNLRKKLWALSICDNVCFLAMTWEDCNGKLEGVDPSPATKYNIPLVSYKNLSEEEHNSIIQRMVLGDIADRDAIVEALETNRYNHITATYFLLAERILREKQEKEIQTRSASPSNIKAQFRNKARFSLSI</sequence>
<comment type="similarity">
    <text evidence="10">Belongs to the protein kinase superfamily.</text>
</comment>
<dbReference type="FunFam" id="3.30.200.20:FF:000003">
    <property type="entry name" value="Non-specific serine/threonine protein kinase"/>
    <property type="match status" value="1"/>
</dbReference>
<feature type="binding site" evidence="9">
    <location>
        <position position="45"/>
    </location>
    <ligand>
        <name>ATP</name>
        <dbReference type="ChEBI" id="CHEBI:30616"/>
    </ligand>
</feature>
<dbReference type="SMART" id="SM00220">
    <property type="entry name" value="S_TKc"/>
    <property type="match status" value="1"/>
</dbReference>
<comment type="catalytic activity">
    <reaction evidence="8">
        <text>L-seryl-[protein] + ATP = O-phospho-L-seryl-[protein] + ADP + H(+)</text>
        <dbReference type="Rhea" id="RHEA:17989"/>
        <dbReference type="Rhea" id="RHEA-COMP:9863"/>
        <dbReference type="Rhea" id="RHEA-COMP:11604"/>
        <dbReference type="ChEBI" id="CHEBI:15378"/>
        <dbReference type="ChEBI" id="CHEBI:29999"/>
        <dbReference type="ChEBI" id="CHEBI:30616"/>
        <dbReference type="ChEBI" id="CHEBI:83421"/>
        <dbReference type="ChEBI" id="CHEBI:456216"/>
        <dbReference type="EC" id="2.7.11.1"/>
    </reaction>
</comment>
<comment type="caution">
    <text evidence="13">The sequence shown here is derived from an EMBL/GenBank/DDBJ whole genome shotgun (WGS) entry which is preliminary data.</text>
</comment>
<dbReference type="PANTHER" id="PTHR24346:SF90">
    <property type="entry name" value="SNF RELATED KINASE"/>
    <property type="match status" value="1"/>
</dbReference>
<evidence type="ECO:0000256" key="5">
    <source>
        <dbReference type="ARBA" id="ARBA00022777"/>
    </source>
</evidence>
<accession>A0A6A1Q0Q5</accession>
<dbReference type="FunFam" id="1.10.510.10:FF:000571">
    <property type="entry name" value="Maternal embryonic leucine zipper kinase"/>
    <property type="match status" value="1"/>
</dbReference>
<dbReference type="OrthoDB" id="942095at2759"/>
<evidence type="ECO:0000256" key="2">
    <source>
        <dbReference type="ARBA" id="ARBA00022527"/>
    </source>
</evidence>
<dbReference type="Pfam" id="PF00069">
    <property type="entry name" value="Pkinase"/>
    <property type="match status" value="1"/>
</dbReference>
<dbReference type="InterPro" id="IPR011009">
    <property type="entry name" value="Kinase-like_dom_sf"/>
</dbReference>
<feature type="domain" description="UBA" evidence="12">
    <location>
        <begin position="252"/>
        <end position="295"/>
    </location>
</feature>
<dbReference type="PANTHER" id="PTHR24346">
    <property type="entry name" value="MAP/MICROTUBULE AFFINITY-REGULATING KINASE"/>
    <property type="match status" value="1"/>
</dbReference>
<evidence type="ECO:0000259" key="11">
    <source>
        <dbReference type="PROSITE" id="PS50011"/>
    </source>
</evidence>
<proteinExistence type="inferred from homology"/>
<dbReference type="GO" id="GO:0005524">
    <property type="term" value="F:ATP binding"/>
    <property type="evidence" value="ECO:0007669"/>
    <property type="project" value="UniProtKB-UniRule"/>
</dbReference>
<dbReference type="EMBL" id="SGJD01001274">
    <property type="protein sequence ID" value="KAB0400997.1"/>
    <property type="molecule type" value="Genomic_DNA"/>
</dbReference>
<feature type="domain" description="Protein kinase" evidence="11">
    <location>
        <begin position="16"/>
        <end position="288"/>
    </location>
</feature>
<dbReference type="Proteomes" id="UP000437017">
    <property type="component" value="Unassembled WGS sequence"/>
</dbReference>
<evidence type="ECO:0000256" key="4">
    <source>
        <dbReference type="ARBA" id="ARBA00022741"/>
    </source>
</evidence>